<dbReference type="HOGENOM" id="CLU_000445_107_26_5"/>
<name>A0A089QA45_9HYPH</name>
<dbReference type="eggNOG" id="COG0840">
    <property type="taxonomic scope" value="Bacteria"/>
</dbReference>
<keyword evidence="8" id="KW-1185">Reference proteome</keyword>
<dbReference type="GO" id="GO:0006935">
    <property type="term" value="P:chemotaxis"/>
    <property type="evidence" value="ECO:0007669"/>
    <property type="project" value="InterPro"/>
</dbReference>
<dbReference type="PRINTS" id="PR00260">
    <property type="entry name" value="CHEMTRNSDUCR"/>
</dbReference>
<reference evidence="7 8" key="1">
    <citation type="journal article" date="2014" name="PLoS ONE">
        <title>Genome Information of Methylobacterium oryzae, a Plant-Probiotic Methylotroph in the Phyllosphere.</title>
        <authorList>
            <person name="Kwak M.J."/>
            <person name="Jeong H."/>
            <person name="Madhaiyan M."/>
            <person name="Lee Y."/>
            <person name="Sa T.M."/>
            <person name="Oh T.K."/>
            <person name="Kim J.F."/>
        </authorList>
    </citation>
    <scope>NUCLEOTIDE SEQUENCE [LARGE SCALE GENOMIC DNA]</scope>
    <source>
        <strain evidence="7 8">CBMB20</strain>
    </source>
</reference>
<dbReference type="GO" id="GO:0004888">
    <property type="term" value="F:transmembrane signaling receptor activity"/>
    <property type="evidence" value="ECO:0007669"/>
    <property type="project" value="InterPro"/>
</dbReference>
<accession>A0A089QA45</accession>
<dbReference type="PANTHER" id="PTHR32089:SF112">
    <property type="entry name" value="LYSOZYME-LIKE PROTEIN-RELATED"/>
    <property type="match status" value="1"/>
</dbReference>
<gene>
    <name evidence="7" type="ORF">MOC_3679</name>
</gene>
<comment type="similarity">
    <text evidence="2">Belongs to the methyl-accepting chemotaxis (MCP) protein family.</text>
</comment>
<dbReference type="InterPro" id="IPR013656">
    <property type="entry name" value="PAS_4"/>
</dbReference>
<evidence type="ECO:0000256" key="4">
    <source>
        <dbReference type="SAM" id="MobiDB-lite"/>
    </source>
</evidence>
<dbReference type="Gene3D" id="3.30.450.20">
    <property type="entry name" value="PAS domain"/>
    <property type="match status" value="2"/>
</dbReference>
<dbReference type="InterPro" id="IPR035965">
    <property type="entry name" value="PAS-like_dom_sf"/>
</dbReference>
<dbReference type="eggNOG" id="COG3829">
    <property type="taxonomic scope" value="Bacteria"/>
</dbReference>
<feature type="region of interest" description="Disordered" evidence="4">
    <location>
        <begin position="272"/>
        <end position="294"/>
    </location>
</feature>
<dbReference type="SMART" id="SM00283">
    <property type="entry name" value="MA"/>
    <property type="match status" value="1"/>
</dbReference>
<dbReference type="EMBL" id="CP003811">
    <property type="protein sequence ID" value="AIQ91434.1"/>
    <property type="molecule type" value="Genomic_DNA"/>
</dbReference>
<evidence type="ECO:0000256" key="1">
    <source>
        <dbReference type="ARBA" id="ARBA00023224"/>
    </source>
</evidence>
<evidence type="ECO:0000313" key="7">
    <source>
        <dbReference type="EMBL" id="AIQ91434.1"/>
    </source>
</evidence>
<evidence type="ECO:0000259" key="6">
    <source>
        <dbReference type="PROSITE" id="PS50113"/>
    </source>
</evidence>
<keyword evidence="1 3" id="KW-0807">Transducer</keyword>
<protein>
    <submittedName>
        <fullName evidence="7">Methyl-accepting chemotaxis sensory transducer with Pas/Pac sensor</fullName>
    </submittedName>
</protein>
<feature type="domain" description="PAC" evidence="6">
    <location>
        <begin position="82"/>
        <end position="134"/>
    </location>
</feature>
<feature type="domain" description="Methyl-accepting transducer" evidence="5">
    <location>
        <begin position="247"/>
        <end position="469"/>
    </location>
</feature>
<dbReference type="KEGG" id="mor:MOC_3679"/>
<dbReference type="SUPFAM" id="SSF58104">
    <property type="entry name" value="Methyl-accepting chemotaxis protein (MCP) signaling domain"/>
    <property type="match status" value="1"/>
</dbReference>
<dbReference type="Proteomes" id="UP000029492">
    <property type="component" value="Chromosome"/>
</dbReference>
<dbReference type="InterPro" id="IPR004089">
    <property type="entry name" value="MCPsignal_dom"/>
</dbReference>
<evidence type="ECO:0000256" key="3">
    <source>
        <dbReference type="PROSITE-ProRule" id="PRU00284"/>
    </source>
</evidence>
<dbReference type="AlphaFoldDB" id="A0A089QA45"/>
<dbReference type="SUPFAM" id="SSF55785">
    <property type="entry name" value="PYP-like sensor domain (PAS domain)"/>
    <property type="match status" value="1"/>
</dbReference>
<dbReference type="PANTHER" id="PTHR32089">
    <property type="entry name" value="METHYL-ACCEPTING CHEMOTAXIS PROTEIN MCPB"/>
    <property type="match status" value="1"/>
</dbReference>
<dbReference type="STRING" id="693986.MOC_3679"/>
<organism evidence="7 8">
    <name type="scientific">Methylobacterium oryzae CBMB20</name>
    <dbReference type="NCBI Taxonomy" id="693986"/>
    <lineage>
        <taxon>Bacteria</taxon>
        <taxon>Pseudomonadati</taxon>
        <taxon>Pseudomonadota</taxon>
        <taxon>Alphaproteobacteria</taxon>
        <taxon>Hyphomicrobiales</taxon>
        <taxon>Methylobacteriaceae</taxon>
        <taxon>Methylobacterium</taxon>
    </lineage>
</organism>
<evidence type="ECO:0000256" key="2">
    <source>
        <dbReference type="ARBA" id="ARBA00029447"/>
    </source>
</evidence>
<proteinExistence type="inferred from homology"/>
<dbReference type="PROSITE" id="PS50111">
    <property type="entry name" value="CHEMOTAXIS_TRANSDUC_2"/>
    <property type="match status" value="1"/>
</dbReference>
<evidence type="ECO:0000313" key="8">
    <source>
        <dbReference type="Proteomes" id="UP000029492"/>
    </source>
</evidence>
<dbReference type="GO" id="GO:0007165">
    <property type="term" value="P:signal transduction"/>
    <property type="evidence" value="ECO:0007669"/>
    <property type="project" value="UniProtKB-KW"/>
</dbReference>
<sequence>MFRKSAYNETQATIDALTRSLAIIEFGMDGTILRANPNFLAVVGYDLDSLQGKHHRILVTDEMAGSSEYDEFWSRLRAGEFASGEFPRRARSGAKVWLEATYNPILGADGKPFKVIKFASDITAKKSETNRLLRMIDEMPVAVMTADPKNDFKINYINNTSRKTLEAIERYLPIKVSDMMGKSFDVFHKNPHHQRNMLADARRLPHRTKIKVGPETLDLQVSAITDADGAYVGPMLTWSVITAQLAMAEDVAGVVEALGTAIGEMKESAEGLNRSADAASERANSVAAGSEEMTSSIHEISGQVGRVSERTQQIANQATATDATVRNLAANAGEVDAVVGMIKSIADQTNLLALNATIEAARAGAAGRGFAVVATEVKELAGQTARATGEITHKVHAIQKATGEAVTAIRLITDEVAELSKLTLAMASAVEEQAASTQEMSSNITGVSAAAGETGQLAEMVRRISDKLEAHSAGLGASMEKYLKAG</sequence>
<dbReference type="RefSeq" id="WP_043758578.1">
    <property type="nucleotide sequence ID" value="NZ_CP003811.1"/>
</dbReference>
<dbReference type="PROSITE" id="PS50113">
    <property type="entry name" value="PAC"/>
    <property type="match status" value="1"/>
</dbReference>
<dbReference type="Pfam" id="PF00015">
    <property type="entry name" value="MCPsignal"/>
    <property type="match status" value="1"/>
</dbReference>
<dbReference type="GO" id="GO:0016020">
    <property type="term" value="C:membrane"/>
    <property type="evidence" value="ECO:0007669"/>
    <property type="project" value="InterPro"/>
</dbReference>
<dbReference type="InterPro" id="IPR004090">
    <property type="entry name" value="Chemotax_Me-accpt_rcpt"/>
</dbReference>
<dbReference type="CDD" id="cd00130">
    <property type="entry name" value="PAS"/>
    <property type="match status" value="1"/>
</dbReference>
<dbReference type="NCBIfam" id="TIGR00229">
    <property type="entry name" value="sensory_box"/>
    <property type="match status" value="1"/>
</dbReference>
<dbReference type="InterPro" id="IPR000700">
    <property type="entry name" value="PAS-assoc_C"/>
</dbReference>
<dbReference type="InterPro" id="IPR000014">
    <property type="entry name" value="PAS"/>
</dbReference>
<evidence type="ECO:0000259" key="5">
    <source>
        <dbReference type="PROSITE" id="PS50111"/>
    </source>
</evidence>
<dbReference type="Gene3D" id="1.10.287.950">
    <property type="entry name" value="Methyl-accepting chemotaxis protein"/>
    <property type="match status" value="1"/>
</dbReference>
<dbReference type="Pfam" id="PF08448">
    <property type="entry name" value="PAS_4"/>
    <property type="match status" value="1"/>
</dbReference>